<keyword evidence="3" id="KW-1185">Reference proteome</keyword>
<evidence type="ECO:0008006" key="4">
    <source>
        <dbReference type="Google" id="ProtNLM"/>
    </source>
</evidence>
<evidence type="ECO:0000313" key="2">
    <source>
        <dbReference type="EMBL" id="MET4683097.1"/>
    </source>
</evidence>
<accession>A0ABV2RAX6</accession>
<protein>
    <recommendedName>
        <fullName evidence="4">Sugar transporter</fullName>
    </recommendedName>
</protein>
<feature type="transmembrane region" description="Helical" evidence="1">
    <location>
        <begin position="62"/>
        <end position="80"/>
    </location>
</feature>
<proteinExistence type="predicted"/>
<keyword evidence="1" id="KW-0812">Transmembrane</keyword>
<feature type="transmembrane region" description="Helical" evidence="1">
    <location>
        <begin position="87"/>
        <end position="106"/>
    </location>
</feature>
<keyword evidence="1" id="KW-1133">Transmembrane helix</keyword>
<dbReference type="Proteomes" id="UP001549313">
    <property type="component" value="Unassembled WGS sequence"/>
</dbReference>
<feature type="transmembrane region" description="Helical" evidence="1">
    <location>
        <begin position="12"/>
        <end position="32"/>
    </location>
</feature>
<keyword evidence="1" id="KW-0472">Membrane</keyword>
<dbReference type="RefSeq" id="WP_354088032.1">
    <property type="nucleotide sequence ID" value="NZ_JBEPTF010000001.1"/>
</dbReference>
<feature type="transmembrane region" description="Helical" evidence="1">
    <location>
        <begin position="112"/>
        <end position="134"/>
    </location>
</feature>
<comment type="caution">
    <text evidence="2">The sequence shown here is derived from an EMBL/GenBank/DDBJ whole genome shotgun (WGS) entry which is preliminary data.</text>
</comment>
<name>A0ABV2RAX6_9CAUL</name>
<evidence type="ECO:0000313" key="3">
    <source>
        <dbReference type="Proteomes" id="UP001549313"/>
    </source>
</evidence>
<dbReference type="EMBL" id="JBEPTF010000001">
    <property type="protein sequence ID" value="MET4683097.1"/>
    <property type="molecule type" value="Genomic_DNA"/>
</dbReference>
<reference evidence="2 3" key="1">
    <citation type="submission" date="2024-06" db="EMBL/GenBank/DDBJ databases">
        <title>Sorghum-associated microbial communities from plants grown in Nebraska, USA.</title>
        <authorList>
            <person name="Schachtman D."/>
        </authorList>
    </citation>
    <scope>NUCLEOTIDE SEQUENCE [LARGE SCALE GENOMIC DNA]</scope>
    <source>
        <strain evidence="2 3">2814</strain>
    </source>
</reference>
<evidence type="ECO:0000256" key="1">
    <source>
        <dbReference type="SAM" id="Phobius"/>
    </source>
</evidence>
<gene>
    <name evidence="2" type="ORF">ABIE19_001006</name>
</gene>
<sequence>MTDIVKRGTPWHLWAVAVVSVVWNGIGVWQWYQKVTGSPAYWDALTMQQVVYLRGAPLWTDVAFGVAVWCGLLGALMLLLRRRLAFNAFVAGLIAMLADSVYVHVLSNGREVMGTAGVLFGVLIILIFAAQIAYSHWARRKGVIR</sequence>
<organism evidence="2 3">
    <name type="scientific">Brevundimonas faecalis</name>
    <dbReference type="NCBI Taxonomy" id="947378"/>
    <lineage>
        <taxon>Bacteria</taxon>
        <taxon>Pseudomonadati</taxon>
        <taxon>Pseudomonadota</taxon>
        <taxon>Alphaproteobacteria</taxon>
        <taxon>Caulobacterales</taxon>
        <taxon>Caulobacteraceae</taxon>
        <taxon>Brevundimonas</taxon>
    </lineage>
</organism>